<keyword evidence="5 7" id="KW-1133">Transmembrane helix</keyword>
<dbReference type="Gene3D" id="3.30.70.1350">
    <property type="entry name" value="Cation efflux protein, cytoplasmic domain"/>
    <property type="match status" value="1"/>
</dbReference>
<dbReference type="NCBIfam" id="TIGR01297">
    <property type="entry name" value="CDF"/>
    <property type="match status" value="1"/>
</dbReference>
<comment type="subcellular location">
    <subcellularLocation>
        <location evidence="1">Membrane</location>
        <topology evidence="1">Multi-pass membrane protein</topology>
    </subcellularLocation>
</comment>
<dbReference type="Proteomes" id="UP000031950">
    <property type="component" value="Unassembled WGS sequence"/>
</dbReference>
<evidence type="ECO:0000259" key="8">
    <source>
        <dbReference type="Pfam" id="PF01545"/>
    </source>
</evidence>
<feature type="transmembrane region" description="Helical" evidence="7">
    <location>
        <begin position="180"/>
        <end position="201"/>
    </location>
</feature>
<keyword evidence="4 7" id="KW-0812">Transmembrane</keyword>
<evidence type="ECO:0000256" key="5">
    <source>
        <dbReference type="ARBA" id="ARBA00022989"/>
    </source>
</evidence>
<name>A0A0C2RN65_9BACL</name>
<feature type="transmembrane region" description="Helical" evidence="7">
    <location>
        <begin position="80"/>
        <end position="105"/>
    </location>
</feature>
<dbReference type="AlphaFoldDB" id="A0A0C2RN65"/>
<dbReference type="GO" id="GO:0008324">
    <property type="term" value="F:monoatomic cation transmembrane transporter activity"/>
    <property type="evidence" value="ECO:0007669"/>
    <property type="project" value="InterPro"/>
</dbReference>
<reference evidence="10 11" key="1">
    <citation type="submission" date="2015-01" db="EMBL/GenBank/DDBJ databases">
        <title>Genome sequence of Jeotgalibacillus alimentarius.</title>
        <authorList>
            <person name="Goh K.M."/>
            <person name="Chan K.-G."/>
            <person name="Yaakop A.S."/>
            <person name="Ee R."/>
            <person name="Gan H.M."/>
            <person name="Chan C.S."/>
        </authorList>
    </citation>
    <scope>NUCLEOTIDE SEQUENCE [LARGE SCALE GENOMIC DNA]</scope>
    <source>
        <strain evidence="10 11">YKJ-13</strain>
    </source>
</reference>
<dbReference type="InterPro" id="IPR050291">
    <property type="entry name" value="CDF_Transporter"/>
</dbReference>
<evidence type="ECO:0000256" key="1">
    <source>
        <dbReference type="ARBA" id="ARBA00004141"/>
    </source>
</evidence>
<feature type="domain" description="Cation efflux protein transmembrane" evidence="8">
    <location>
        <begin position="13"/>
        <end position="212"/>
    </location>
</feature>
<keyword evidence="6 7" id="KW-0472">Membrane</keyword>
<dbReference type="Pfam" id="PF16916">
    <property type="entry name" value="ZT_dimer"/>
    <property type="match status" value="1"/>
</dbReference>
<dbReference type="OrthoDB" id="9806522at2"/>
<dbReference type="FunFam" id="1.20.1510.10:FF:000006">
    <property type="entry name" value="Divalent cation efflux transporter"/>
    <property type="match status" value="1"/>
</dbReference>
<keyword evidence="3" id="KW-0813">Transport</keyword>
<dbReference type="InterPro" id="IPR058533">
    <property type="entry name" value="Cation_efflux_TM"/>
</dbReference>
<evidence type="ECO:0000259" key="9">
    <source>
        <dbReference type="Pfam" id="PF16916"/>
    </source>
</evidence>
<dbReference type="RefSeq" id="WP_041121781.1">
    <property type="nucleotide sequence ID" value="NZ_JXRQ01000015.1"/>
</dbReference>
<gene>
    <name evidence="10" type="ORF">KP77_12170</name>
</gene>
<dbReference type="InterPro" id="IPR002524">
    <property type="entry name" value="Cation_efflux"/>
</dbReference>
<feature type="domain" description="Cation efflux protein cytoplasmic" evidence="9">
    <location>
        <begin position="218"/>
        <end position="294"/>
    </location>
</feature>
<dbReference type="PANTHER" id="PTHR43840">
    <property type="entry name" value="MITOCHONDRIAL METAL TRANSPORTER 1-RELATED"/>
    <property type="match status" value="1"/>
</dbReference>
<sequence length="298" mass="32275">MNNRFKEAEFATWVGIVANTLLTILKGVFGYISGSRALVADAAHSASDVAGSVAVLAGLRTAKKPPDEDHPYGHGKAENIATIIVAILLVVVGVEIASTSAGVFFGEIPQAPGSIALAVIVFSILIKEILFHYKKRIAKRIDSSALMAEAWHHRSDALSSIAAFFGVLGAIIGERFDLSFLLYADPVAGLVVSLIVVKIGFSLAKEAGSVMMEQVLDAEKSNPFIETVMMIPGVERVDELLARTHGHYIVVDIKVSVDPYITVEEGHRIGKNVKRRLLERHEDVKQVLVHINPYNEDS</sequence>
<dbReference type="SUPFAM" id="SSF160240">
    <property type="entry name" value="Cation efflux protein cytoplasmic domain-like"/>
    <property type="match status" value="1"/>
</dbReference>
<feature type="transmembrane region" description="Helical" evidence="7">
    <location>
        <begin position="12"/>
        <end position="32"/>
    </location>
</feature>
<dbReference type="PANTHER" id="PTHR43840:SF15">
    <property type="entry name" value="MITOCHONDRIAL METAL TRANSPORTER 1-RELATED"/>
    <property type="match status" value="1"/>
</dbReference>
<evidence type="ECO:0000256" key="3">
    <source>
        <dbReference type="ARBA" id="ARBA00022448"/>
    </source>
</evidence>
<evidence type="ECO:0000256" key="6">
    <source>
        <dbReference type="ARBA" id="ARBA00023136"/>
    </source>
</evidence>
<dbReference type="PATRIC" id="fig|135826.4.peg.1212"/>
<accession>A0A0C2RN65</accession>
<feature type="transmembrane region" description="Helical" evidence="7">
    <location>
        <begin position="157"/>
        <end position="174"/>
    </location>
</feature>
<proteinExistence type="inferred from homology"/>
<dbReference type="STRING" id="135826.KP77_12170"/>
<dbReference type="InterPro" id="IPR027470">
    <property type="entry name" value="Cation_efflux_CTD"/>
</dbReference>
<dbReference type="EMBL" id="JXRQ01000015">
    <property type="protein sequence ID" value="KIL51705.1"/>
    <property type="molecule type" value="Genomic_DNA"/>
</dbReference>
<dbReference type="GO" id="GO:0016020">
    <property type="term" value="C:membrane"/>
    <property type="evidence" value="ECO:0007669"/>
    <property type="project" value="UniProtKB-SubCell"/>
</dbReference>
<evidence type="ECO:0000256" key="4">
    <source>
        <dbReference type="ARBA" id="ARBA00022692"/>
    </source>
</evidence>
<evidence type="ECO:0000313" key="11">
    <source>
        <dbReference type="Proteomes" id="UP000031950"/>
    </source>
</evidence>
<dbReference type="Pfam" id="PF01545">
    <property type="entry name" value="Cation_efflux"/>
    <property type="match status" value="1"/>
</dbReference>
<organism evidence="10 11">
    <name type="scientific">Jeotgalibacillus alimentarius</name>
    <dbReference type="NCBI Taxonomy" id="135826"/>
    <lineage>
        <taxon>Bacteria</taxon>
        <taxon>Bacillati</taxon>
        <taxon>Bacillota</taxon>
        <taxon>Bacilli</taxon>
        <taxon>Bacillales</taxon>
        <taxon>Caryophanaceae</taxon>
        <taxon>Jeotgalibacillus</taxon>
    </lineage>
</organism>
<dbReference type="Gene3D" id="1.20.1510.10">
    <property type="entry name" value="Cation efflux protein transmembrane domain"/>
    <property type="match status" value="1"/>
</dbReference>
<protein>
    <submittedName>
        <fullName evidence="10">Cation diffusion facilitator family transporter</fullName>
    </submittedName>
</protein>
<evidence type="ECO:0000313" key="10">
    <source>
        <dbReference type="EMBL" id="KIL51705.1"/>
    </source>
</evidence>
<evidence type="ECO:0000256" key="7">
    <source>
        <dbReference type="SAM" id="Phobius"/>
    </source>
</evidence>
<dbReference type="SUPFAM" id="SSF161111">
    <property type="entry name" value="Cation efflux protein transmembrane domain-like"/>
    <property type="match status" value="1"/>
</dbReference>
<keyword evidence="11" id="KW-1185">Reference proteome</keyword>
<dbReference type="InterPro" id="IPR027469">
    <property type="entry name" value="Cation_efflux_TMD_sf"/>
</dbReference>
<comment type="caution">
    <text evidence="10">The sequence shown here is derived from an EMBL/GenBank/DDBJ whole genome shotgun (WGS) entry which is preliminary data.</text>
</comment>
<comment type="similarity">
    <text evidence="2">Belongs to the cation diffusion facilitator (CDF) transporter (TC 2.A.4) family.</text>
</comment>
<dbReference type="InterPro" id="IPR036837">
    <property type="entry name" value="Cation_efflux_CTD_sf"/>
</dbReference>
<evidence type="ECO:0000256" key="2">
    <source>
        <dbReference type="ARBA" id="ARBA00008114"/>
    </source>
</evidence>
<feature type="transmembrane region" description="Helical" evidence="7">
    <location>
        <begin position="111"/>
        <end position="130"/>
    </location>
</feature>